<accession>A0ABW5U2U6</accession>
<dbReference type="SUPFAM" id="SSF81469">
    <property type="entry name" value="Bacterial aa3 type cytochrome c oxidase subunit IV"/>
    <property type="match status" value="1"/>
</dbReference>
<dbReference type="EMBL" id="JBHUMP010000009">
    <property type="protein sequence ID" value="MFD2740221.1"/>
    <property type="molecule type" value="Genomic_DNA"/>
</dbReference>
<feature type="transmembrane region" description="Helical" evidence="1">
    <location>
        <begin position="20"/>
        <end position="43"/>
    </location>
</feature>
<proteinExistence type="predicted"/>
<keyword evidence="1" id="KW-1133">Transmembrane helix</keyword>
<dbReference type="Proteomes" id="UP001597474">
    <property type="component" value="Unassembled WGS sequence"/>
</dbReference>
<dbReference type="InterPro" id="IPR036596">
    <property type="entry name" value="Cyt-C_aa3_sf"/>
</dbReference>
<dbReference type="Pfam" id="PF07835">
    <property type="entry name" value="COX4_pro_2"/>
    <property type="match status" value="1"/>
</dbReference>
<organism evidence="3 4">
    <name type="scientific">Sulfitobacter aestuarii</name>
    <dbReference type="NCBI Taxonomy" id="2161676"/>
    <lineage>
        <taxon>Bacteria</taxon>
        <taxon>Pseudomonadati</taxon>
        <taxon>Pseudomonadota</taxon>
        <taxon>Alphaproteobacteria</taxon>
        <taxon>Rhodobacterales</taxon>
        <taxon>Roseobacteraceae</taxon>
        <taxon>Sulfitobacter</taxon>
    </lineage>
</organism>
<keyword evidence="4" id="KW-1185">Reference proteome</keyword>
<gene>
    <name evidence="3" type="ORF">ACFSUD_11605</name>
</gene>
<dbReference type="InterPro" id="IPR012422">
    <property type="entry name" value="Cyt_c_oxidase_su4_bac-aa3"/>
</dbReference>
<dbReference type="Gene3D" id="1.20.5.160">
    <property type="entry name" value="Bacterial aa3 type cytochrome c oxidase subunit IV"/>
    <property type="match status" value="1"/>
</dbReference>
<feature type="domain" description="Cytochrome c oxidase subunit IV bacterial aa3 type" evidence="2">
    <location>
        <begin position="4"/>
        <end position="43"/>
    </location>
</feature>
<sequence>MAEHEHGTMDSSTQEKTFEGFMTFVTRTVIFLIVLLVLMAIFIG</sequence>
<reference evidence="4" key="1">
    <citation type="journal article" date="2019" name="Int. J. Syst. Evol. Microbiol.">
        <title>The Global Catalogue of Microorganisms (GCM) 10K type strain sequencing project: providing services to taxonomists for standard genome sequencing and annotation.</title>
        <authorList>
            <consortium name="The Broad Institute Genomics Platform"/>
            <consortium name="The Broad Institute Genome Sequencing Center for Infectious Disease"/>
            <person name="Wu L."/>
            <person name="Ma J."/>
        </authorList>
    </citation>
    <scope>NUCLEOTIDE SEQUENCE [LARGE SCALE GENOMIC DNA]</scope>
    <source>
        <strain evidence="4">TISTR 2562</strain>
    </source>
</reference>
<dbReference type="RefSeq" id="WP_386374572.1">
    <property type="nucleotide sequence ID" value="NZ_JBHUMP010000009.1"/>
</dbReference>
<keyword evidence="1" id="KW-0812">Transmembrane</keyword>
<evidence type="ECO:0000313" key="4">
    <source>
        <dbReference type="Proteomes" id="UP001597474"/>
    </source>
</evidence>
<name>A0ABW5U2U6_9RHOB</name>
<comment type="caution">
    <text evidence="3">The sequence shown here is derived from an EMBL/GenBank/DDBJ whole genome shotgun (WGS) entry which is preliminary data.</text>
</comment>
<evidence type="ECO:0000256" key="1">
    <source>
        <dbReference type="SAM" id="Phobius"/>
    </source>
</evidence>
<protein>
    <submittedName>
        <fullName evidence="3">Aa3-type cytochrome c oxidase subunit IV</fullName>
    </submittedName>
</protein>
<keyword evidence="1" id="KW-0472">Membrane</keyword>
<evidence type="ECO:0000259" key="2">
    <source>
        <dbReference type="Pfam" id="PF07835"/>
    </source>
</evidence>
<evidence type="ECO:0000313" key="3">
    <source>
        <dbReference type="EMBL" id="MFD2740221.1"/>
    </source>
</evidence>